<dbReference type="PATRIC" id="fig|433924.3.peg.5177"/>
<name>A0A147GR95_9BURK</name>
<keyword evidence="2" id="KW-1185">Reference proteome</keyword>
<protein>
    <submittedName>
        <fullName evidence="1">Uncharacterized protein</fullName>
    </submittedName>
</protein>
<sequence>MTRQTPLNPLVVADSVTKLQADARGAVAVAASHAGLFAAHEALAAGVVAVVLNDAGVGLAQAGIGGLALCDRHGVPCTAVDHRSARIGDGADHLRRGRLSHVNSAAAHLGLHVGMSVADAIERLRIAKLAAADPGDPPQEARENRALPGALRTLVLMDSASLVTPRDAGAVVLTGSHGGLLGGQASTAIKVDVFAAVYNDAGVGMDDAGISRMPALDARGIAGATVAAGSARIGDGRSTYESGVLSHINHRARALGARVGMRADAFADLMGRATAGT</sequence>
<gene>
    <name evidence="1" type="ORF">NS331_15045</name>
</gene>
<dbReference type="Proteomes" id="UP000072741">
    <property type="component" value="Unassembled WGS sequence"/>
</dbReference>
<dbReference type="AlphaFoldDB" id="A0A147GR95"/>
<reference evidence="1 2" key="1">
    <citation type="journal article" date="2016" name="Front. Microbiol.">
        <title>Genomic Resource of Rice Seed Associated Bacteria.</title>
        <authorList>
            <person name="Midha S."/>
            <person name="Bansal K."/>
            <person name="Sharma S."/>
            <person name="Kumar N."/>
            <person name="Patil P.P."/>
            <person name="Chaudhry V."/>
            <person name="Patil P.B."/>
        </authorList>
    </citation>
    <scope>NUCLEOTIDE SEQUENCE [LARGE SCALE GENOMIC DNA]</scope>
    <source>
        <strain evidence="1 2">NS331</strain>
    </source>
</reference>
<comment type="caution">
    <text evidence="1">The sequence shown here is derived from an EMBL/GenBank/DDBJ whole genome shotgun (WGS) entry which is preliminary data.</text>
</comment>
<evidence type="ECO:0000313" key="2">
    <source>
        <dbReference type="Proteomes" id="UP000072741"/>
    </source>
</evidence>
<dbReference type="RefSeq" id="WP_058642783.1">
    <property type="nucleotide sequence ID" value="NZ_LDSL01000096.1"/>
</dbReference>
<proteinExistence type="predicted"/>
<dbReference type="OrthoDB" id="1115380at2"/>
<accession>A0A147GR95</accession>
<organism evidence="1 2">
    <name type="scientific">Pseudacidovorax intermedius</name>
    <dbReference type="NCBI Taxonomy" id="433924"/>
    <lineage>
        <taxon>Bacteria</taxon>
        <taxon>Pseudomonadati</taxon>
        <taxon>Pseudomonadota</taxon>
        <taxon>Betaproteobacteria</taxon>
        <taxon>Burkholderiales</taxon>
        <taxon>Comamonadaceae</taxon>
        <taxon>Pseudacidovorax</taxon>
    </lineage>
</organism>
<evidence type="ECO:0000313" key="1">
    <source>
        <dbReference type="EMBL" id="KTT18926.1"/>
    </source>
</evidence>
<dbReference type="EMBL" id="LDSL01000096">
    <property type="protein sequence ID" value="KTT18926.1"/>
    <property type="molecule type" value="Genomic_DNA"/>
</dbReference>